<sequence length="80" mass="8669">MLVTTCVFSIISSFSGYLCEARGESSDEGYACTFHDIVPIWDSRSCSTTTVMLLTFCVQRSQAAVNACSITPLAYLILGD</sequence>
<protein>
    <recommendedName>
        <fullName evidence="4">Secreted protein</fullName>
    </recommendedName>
</protein>
<feature type="chain" id="PRO_5010991438" description="Secreted protein" evidence="1">
    <location>
        <begin position="22"/>
        <end position="80"/>
    </location>
</feature>
<evidence type="ECO:0000313" key="3">
    <source>
        <dbReference type="Proteomes" id="UP000193144"/>
    </source>
</evidence>
<dbReference type="EMBL" id="MCFA01000021">
    <property type="protein sequence ID" value="ORY15977.1"/>
    <property type="molecule type" value="Genomic_DNA"/>
</dbReference>
<comment type="caution">
    <text evidence="2">The sequence shown here is derived from an EMBL/GenBank/DDBJ whole genome shotgun (WGS) entry which is preliminary data.</text>
</comment>
<keyword evidence="1" id="KW-0732">Signal</keyword>
<keyword evidence="3" id="KW-1185">Reference proteome</keyword>
<proteinExistence type="predicted"/>
<accession>A0A1Y2A0Z8</accession>
<dbReference type="Proteomes" id="UP000193144">
    <property type="component" value="Unassembled WGS sequence"/>
</dbReference>
<evidence type="ECO:0000313" key="2">
    <source>
        <dbReference type="EMBL" id="ORY15977.1"/>
    </source>
</evidence>
<dbReference type="AlphaFoldDB" id="A0A1Y2A0Z8"/>
<gene>
    <name evidence="2" type="ORF">BCR34DRAFT_557929</name>
</gene>
<evidence type="ECO:0008006" key="4">
    <source>
        <dbReference type="Google" id="ProtNLM"/>
    </source>
</evidence>
<name>A0A1Y2A0Z8_9PLEO</name>
<feature type="signal peptide" evidence="1">
    <location>
        <begin position="1"/>
        <end position="21"/>
    </location>
</feature>
<evidence type="ECO:0000256" key="1">
    <source>
        <dbReference type="SAM" id="SignalP"/>
    </source>
</evidence>
<reference evidence="2 3" key="1">
    <citation type="submission" date="2016-07" db="EMBL/GenBank/DDBJ databases">
        <title>Pervasive Adenine N6-methylation of Active Genes in Fungi.</title>
        <authorList>
            <consortium name="DOE Joint Genome Institute"/>
            <person name="Mondo S.J."/>
            <person name="Dannebaum R.O."/>
            <person name="Kuo R.C."/>
            <person name="Labutti K."/>
            <person name="Haridas S."/>
            <person name="Kuo A."/>
            <person name="Salamov A."/>
            <person name="Ahrendt S.R."/>
            <person name="Lipzen A."/>
            <person name="Sullivan W."/>
            <person name="Andreopoulos W.B."/>
            <person name="Clum A."/>
            <person name="Lindquist E."/>
            <person name="Daum C."/>
            <person name="Ramamoorthy G.K."/>
            <person name="Gryganskyi A."/>
            <person name="Culley D."/>
            <person name="Magnuson J.K."/>
            <person name="James T.Y."/>
            <person name="O'Malley M.A."/>
            <person name="Stajich J.E."/>
            <person name="Spatafora J.W."/>
            <person name="Visel A."/>
            <person name="Grigoriev I.V."/>
        </authorList>
    </citation>
    <scope>NUCLEOTIDE SEQUENCE [LARGE SCALE GENOMIC DNA]</scope>
    <source>
        <strain evidence="2 3">CBS 115471</strain>
    </source>
</reference>
<organism evidence="2 3">
    <name type="scientific">Clohesyomyces aquaticus</name>
    <dbReference type="NCBI Taxonomy" id="1231657"/>
    <lineage>
        <taxon>Eukaryota</taxon>
        <taxon>Fungi</taxon>
        <taxon>Dikarya</taxon>
        <taxon>Ascomycota</taxon>
        <taxon>Pezizomycotina</taxon>
        <taxon>Dothideomycetes</taxon>
        <taxon>Pleosporomycetidae</taxon>
        <taxon>Pleosporales</taxon>
        <taxon>Lindgomycetaceae</taxon>
        <taxon>Clohesyomyces</taxon>
    </lineage>
</organism>